<keyword evidence="5" id="KW-0131">Cell cycle</keyword>
<dbReference type="KEGG" id="bhc:JFL75_10545"/>
<name>A0A7T7XJK6_9SPIR</name>
<dbReference type="Gene3D" id="3.10.20.310">
    <property type="entry name" value="membrane protein fhac"/>
    <property type="match status" value="1"/>
</dbReference>
<dbReference type="PANTHER" id="PTHR35851:SF1">
    <property type="entry name" value="CELL DIVISION PROTEIN FTSQ"/>
    <property type="match status" value="1"/>
</dbReference>
<evidence type="ECO:0000256" key="4">
    <source>
        <dbReference type="ARBA" id="ARBA00022989"/>
    </source>
</evidence>
<keyword evidence="2" id="KW-0132">Cell division</keyword>
<dbReference type="RefSeq" id="WP_215624707.1">
    <property type="nucleotide sequence ID" value="NZ_CP067089.2"/>
</dbReference>
<evidence type="ECO:0000256" key="5">
    <source>
        <dbReference type="ARBA" id="ARBA00023306"/>
    </source>
</evidence>
<evidence type="ECO:0000256" key="3">
    <source>
        <dbReference type="ARBA" id="ARBA00022692"/>
    </source>
</evidence>
<proteinExistence type="predicted"/>
<keyword evidence="1" id="KW-1003">Cell membrane</keyword>
<dbReference type="PANTHER" id="PTHR35851">
    <property type="entry name" value="CELL DIVISION PROTEIN FTSQ"/>
    <property type="match status" value="1"/>
</dbReference>
<evidence type="ECO:0000256" key="2">
    <source>
        <dbReference type="ARBA" id="ARBA00022618"/>
    </source>
</evidence>
<dbReference type="Proteomes" id="UP000595917">
    <property type="component" value="Chromosome"/>
</dbReference>
<evidence type="ECO:0000256" key="1">
    <source>
        <dbReference type="ARBA" id="ARBA00022475"/>
    </source>
</evidence>
<feature type="domain" description="POTRA" evidence="7">
    <location>
        <begin position="51"/>
        <end position="116"/>
    </location>
</feature>
<evidence type="ECO:0000256" key="6">
    <source>
        <dbReference type="SAM" id="Phobius"/>
    </source>
</evidence>
<organism evidence="8 9">
    <name type="scientific">Breznakiella homolactica</name>
    <dbReference type="NCBI Taxonomy" id="2798577"/>
    <lineage>
        <taxon>Bacteria</taxon>
        <taxon>Pseudomonadati</taxon>
        <taxon>Spirochaetota</taxon>
        <taxon>Spirochaetia</taxon>
        <taxon>Spirochaetales</taxon>
        <taxon>Breznakiellaceae</taxon>
        <taxon>Breznakiella</taxon>
    </lineage>
</organism>
<dbReference type="Pfam" id="PF08478">
    <property type="entry name" value="POTRA_1"/>
    <property type="match status" value="1"/>
</dbReference>
<keyword evidence="3 6" id="KW-0812">Transmembrane</keyword>
<evidence type="ECO:0000313" key="8">
    <source>
        <dbReference type="EMBL" id="QQO07402.1"/>
    </source>
</evidence>
<evidence type="ECO:0000313" key="9">
    <source>
        <dbReference type="Proteomes" id="UP000595917"/>
    </source>
</evidence>
<dbReference type="InterPro" id="IPR013685">
    <property type="entry name" value="POTRA_FtsQ_type"/>
</dbReference>
<reference evidence="8" key="1">
    <citation type="submission" date="2021-01" db="EMBL/GenBank/DDBJ databases">
        <title>Description of Breznakiella homolactica.</title>
        <authorList>
            <person name="Song Y."/>
            <person name="Brune A."/>
        </authorList>
    </citation>
    <scope>NUCLEOTIDE SEQUENCE</scope>
    <source>
        <strain evidence="8">RmG30</strain>
    </source>
</reference>
<keyword evidence="6" id="KW-0472">Membrane</keyword>
<keyword evidence="4 6" id="KW-1133">Transmembrane helix</keyword>
<keyword evidence="9" id="KW-1185">Reference proteome</keyword>
<protein>
    <submittedName>
        <fullName evidence="8">FtsQ-type POTRA domain-containing protein</fullName>
    </submittedName>
</protein>
<evidence type="ECO:0000259" key="7">
    <source>
        <dbReference type="Pfam" id="PF08478"/>
    </source>
</evidence>
<gene>
    <name evidence="8" type="ORF">JFL75_10545</name>
</gene>
<dbReference type="EMBL" id="CP067089">
    <property type="protein sequence ID" value="QQO07402.1"/>
    <property type="molecule type" value="Genomic_DNA"/>
</dbReference>
<dbReference type="AlphaFoldDB" id="A0A7T7XJK6"/>
<feature type="transmembrane region" description="Helical" evidence="6">
    <location>
        <begin position="28"/>
        <end position="46"/>
    </location>
</feature>
<accession>A0A7T7XJK6</accession>
<sequence>MMSSDYIYAEEQAGAAAHSRMDKILKRVLILLAVVLGVELVWLFGITPCMPFSKIEISGIPDLDRALVIAQAGITPESTFINMNAGKAEQALESLYMVESAVVHKRFPDTLRITLTPRTAVALAFAEVNGRLTPVFLDRHGVVFKIGAHDRELKNLASSLPIISGLVFENLNLGTRLPALFKGFLGDLERISLNNPGLLSAISEIRVQKKLYDGFELVLYPAHTPVRLRVGNELNEDMLRYMMLVIDVFDRQGVDTEEIDFRTGTAAFKVKEASSG</sequence>
<dbReference type="InterPro" id="IPR026579">
    <property type="entry name" value="FtsQ"/>
</dbReference>
<dbReference type="GO" id="GO:0090529">
    <property type="term" value="P:cell septum assembly"/>
    <property type="evidence" value="ECO:0007669"/>
    <property type="project" value="InterPro"/>
</dbReference>